<evidence type="ECO:0000313" key="2">
    <source>
        <dbReference type="EMBL" id="KAA8903258.1"/>
    </source>
</evidence>
<dbReference type="RefSeq" id="XP_034012711.1">
    <property type="nucleotide sequence ID" value="XM_034155208.1"/>
</dbReference>
<keyword evidence="3" id="KW-1185">Reference proteome</keyword>
<dbReference type="AlphaFoldDB" id="A0A642UWH8"/>
<dbReference type="VEuPathDB" id="FungiDB:DIURU_002545"/>
<dbReference type="InterPro" id="IPR001810">
    <property type="entry name" value="F-box_dom"/>
</dbReference>
<organism evidence="2 3">
    <name type="scientific">Diutina rugosa</name>
    <name type="common">Yeast</name>
    <name type="synonym">Candida rugosa</name>
    <dbReference type="NCBI Taxonomy" id="5481"/>
    <lineage>
        <taxon>Eukaryota</taxon>
        <taxon>Fungi</taxon>
        <taxon>Dikarya</taxon>
        <taxon>Ascomycota</taxon>
        <taxon>Saccharomycotina</taxon>
        <taxon>Pichiomycetes</taxon>
        <taxon>Debaryomycetaceae</taxon>
        <taxon>Diutina</taxon>
    </lineage>
</organism>
<dbReference type="GeneID" id="54781196"/>
<dbReference type="OMA" id="LWNGCEC"/>
<dbReference type="PROSITE" id="PS50181">
    <property type="entry name" value="FBOX"/>
    <property type="match status" value="1"/>
</dbReference>
<dbReference type="Proteomes" id="UP000449547">
    <property type="component" value="Unassembled WGS sequence"/>
</dbReference>
<dbReference type="OrthoDB" id="3976101at2759"/>
<reference evidence="2 3" key="1">
    <citation type="submission" date="2019-07" db="EMBL/GenBank/DDBJ databases">
        <title>Genome assembly of two rare yeast pathogens: Diutina rugosa and Trichomonascus ciferrii.</title>
        <authorList>
            <person name="Mixao V."/>
            <person name="Saus E."/>
            <person name="Hansen A."/>
            <person name="Lass-Flor C."/>
            <person name="Gabaldon T."/>
        </authorList>
    </citation>
    <scope>NUCLEOTIDE SEQUENCE [LARGE SCALE GENOMIC DNA]</scope>
    <source>
        <strain evidence="2 3">CBS 613</strain>
    </source>
</reference>
<gene>
    <name evidence="2" type="ORF">DIURU_002545</name>
</gene>
<evidence type="ECO:0000313" key="3">
    <source>
        <dbReference type="Proteomes" id="UP000449547"/>
    </source>
</evidence>
<name>A0A642UWH8_DIURU</name>
<accession>A0A642UWH8</accession>
<comment type="caution">
    <text evidence="2">The sequence shown here is derived from an EMBL/GenBank/DDBJ whole genome shotgun (WGS) entry which is preliminary data.</text>
</comment>
<protein>
    <recommendedName>
        <fullName evidence="1">F-box domain-containing protein</fullName>
    </recommendedName>
</protein>
<sequence length="565" mass="63115">MAWTDLPDAVLTRLTTYLNQQSLVNLAQTNYKFYTPCLRRLYRTLLIGREPAAPELATAEDFGETLATVIYGYRHQSDKMVSKASQVKMLTARLSVLNTALDINPALAGYIEAITVDIDDADVDEALLKQLNRLTQRREVSLTKWVATTNIGGLESPQAKVATAWTQPQVDDATEGVYVMDSSLEVAQLPLSLRTLVLPVDNFTKLANQAPIDSMSNLTTFRWVLDNVDDAGDLLIRVNWRQIRALELVITAGPDTVSEVLEVVPPLPNLKRLAIVQQSPEYNTHAANELYDVAVLGLVTAVVATSPQLKYLALVHDVPEHGNFSDGYEGNYLRRKSILGHHLARVVSAARGPVAVSMPTLLASLACYDQAMNNMLWNGCHCRHCSQYLGVIDEFLLHHRYYSPQQKGYKDINSSLLFRTVGEAMKQRLVREPTWLFSDTVPLLDAVWDFHRTFGRDFRCYAGNVHDDGFEHDDVDASEPSSYRCASWTPFVYHQGVPKAMAHYLTTLVVSVVNLERDNAEDEVIGRMLNDGGDSDFRVNMGLVQMSGINFWVGTEPNGTHCFAY</sequence>
<proteinExistence type="predicted"/>
<evidence type="ECO:0000259" key="1">
    <source>
        <dbReference type="PROSITE" id="PS50181"/>
    </source>
</evidence>
<feature type="domain" description="F-box" evidence="1">
    <location>
        <begin position="1"/>
        <end position="45"/>
    </location>
</feature>
<dbReference type="EMBL" id="SWFT01000070">
    <property type="protein sequence ID" value="KAA8903258.1"/>
    <property type="molecule type" value="Genomic_DNA"/>
</dbReference>